<name>A0ABX5LP74_9BACT</name>
<dbReference type="EMBL" id="QGHD01000001">
    <property type="protein sequence ID" value="PWL04240.1"/>
    <property type="molecule type" value="Genomic_DNA"/>
</dbReference>
<proteinExistence type="predicted"/>
<protein>
    <submittedName>
        <fullName evidence="1">Uncharacterized protein</fullName>
    </submittedName>
</protein>
<gene>
    <name evidence="1" type="ORF">B0H50_101254</name>
</gene>
<reference evidence="1 2" key="1">
    <citation type="submission" date="2018-05" db="EMBL/GenBank/DDBJ databases">
        <title>Animal gut microbial communities from fecal samples from Wisconsin, USA.</title>
        <authorList>
            <person name="Neumann A."/>
        </authorList>
    </citation>
    <scope>NUCLEOTIDE SEQUENCE [LARGE SCALE GENOMIC DNA]</scope>
    <source>
        <strain evidence="1 2">UWS4</strain>
    </source>
</reference>
<dbReference type="RefSeq" id="WP_158256440.1">
    <property type="nucleotide sequence ID" value="NZ_JAXEIU010000055.1"/>
</dbReference>
<sequence length="51" mass="5887">MPKNPYFELSDKIKSNPNYSLTSKDQEVLQKAKSEYDILGKLLEIAKQVKD</sequence>
<evidence type="ECO:0000313" key="2">
    <source>
        <dbReference type="Proteomes" id="UP000245523"/>
    </source>
</evidence>
<dbReference type="Proteomes" id="UP000245523">
    <property type="component" value="Unassembled WGS sequence"/>
</dbReference>
<organism evidence="1 2">
    <name type="scientific">Hallerella porci</name>
    <dbReference type="NCBI Taxonomy" id="1945871"/>
    <lineage>
        <taxon>Bacteria</taxon>
        <taxon>Pseudomonadati</taxon>
        <taxon>Fibrobacterota</taxon>
        <taxon>Fibrobacteria</taxon>
        <taxon>Fibrobacterales</taxon>
        <taxon>Fibrobacteraceae</taxon>
        <taxon>Hallerella</taxon>
    </lineage>
</organism>
<comment type="caution">
    <text evidence="1">The sequence shown here is derived from an EMBL/GenBank/DDBJ whole genome shotgun (WGS) entry which is preliminary data.</text>
</comment>
<keyword evidence="2" id="KW-1185">Reference proteome</keyword>
<accession>A0ABX5LP74</accession>
<evidence type="ECO:0000313" key="1">
    <source>
        <dbReference type="EMBL" id="PWL04240.1"/>
    </source>
</evidence>